<gene>
    <name evidence="11" type="ORF">HGP28_03625</name>
</gene>
<evidence type="ECO:0000256" key="9">
    <source>
        <dbReference type="SAM" id="MobiDB-lite"/>
    </source>
</evidence>
<proteinExistence type="predicted"/>
<keyword evidence="5" id="KW-0732">Signal</keyword>
<dbReference type="AlphaFoldDB" id="A0A7X8YFX0"/>
<dbReference type="Proteomes" id="UP000535589">
    <property type="component" value="Unassembled WGS sequence"/>
</dbReference>
<dbReference type="InterPro" id="IPR045584">
    <property type="entry name" value="Pilin-like"/>
</dbReference>
<dbReference type="GO" id="GO:0009279">
    <property type="term" value="C:cell outer membrane"/>
    <property type="evidence" value="ECO:0007669"/>
    <property type="project" value="UniProtKB-SubCell"/>
</dbReference>
<evidence type="ECO:0000313" key="11">
    <source>
        <dbReference type="EMBL" id="NLS11980.1"/>
    </source>
</evidence>
<organism evidence="11 12">
    <name type="scientific">Vibrio agarilyticus</name>
    <dbReference type="NCBI Taxonomy" id="2726741"/>
    <lineage>
        <taxon>Bacteria</taxon>
        <taxon>Pseudomonadati</taxon>
        <taxon>Pseudomonadota</taxon>
        <taxon>Gammaproteobacteria</taxon>
        <taxon>Vibrionales</taxon>
        <taxon>Vibrionaceae</taxon>
        <taxon>Vibrio</taxon>
    </lineage>
</organism>
<evidence type="ECO:0000256" key="5">
    <source>
        <dbReference type="ARBA" id="ARBA00022729"/>
    </source>
</evidence>
<feature type="domain" description="Trimeric autotransporter adhesin YadA-like C-terminal membrane anchor" evidence="10">
    <location>
        <begin position="207"/>
        <end position="267"/>
    </location>
</feature>
<comment type="subcellular location">
    <subcellularLocation>
        <location evidence="2">Cell outer membrane</location>
    </subcellularLocation>
    <subcellularLocation>
        <location evidence="1">Cell surface</location>
    </subcellularLocation>
</comment>
<dbReference type="InterPro" id="IPR005594">
    <property type="entry name" value="YadA_C"/>
</dbReference>
<keyword evidence="4" id="KW-0812">Transmembrane</keyword>
<feature type="region of interest" description="Disordered" evidence="9">
    <location>
        <begin position="1"/>
        <end position="67"/>
    </location>
</feature>
<evidence type="ECO:0000256" key="2">
    <source>
        <dbReference type="ARBA" id="ARBA00004442"/>
    </source>
</evidence>
<evidence type="ECO:0000256" key="3">
    <source>
        <dbReference type="ARBA" id="ARBA00022452"/>
    </source>
</evidence>
<feature type="coiled-coil region" evidence="8">
    <location>
        <begin position="69"/>
        <end position="153"/>
    </location>
</feature>
<dbReference type="SUPFAM" id="SSF54523">
    <property type="entry name" value="Pili subunits"/>
    <property type="match status" value="1"/>
</dbReference>
<keyword evidence="3" id="KW-1134">Transmembrane beta strand</keyword>
<evidence type="ECO:0000256" key="1">
    <source>
        <dbReference type="ARBA" id="ARBA00004241"/>
    </source>
</evidence>
<protein>
    <recommendedName>
        <fullName evidence="10">Trimeric autotransporter adhesin YadA-like C-terminal membrane anchor domain-containing protein</fullName>
    </recommendedName>
</protein>
<sequence length="267" mass="28550">MEEMAVEARDTVRNHVLANNPDLVPVDPTPELPAQPCDDASADACVPDYGDPEAPIEDFPTPIGAPDWAEDKKAELKDKAEEIAKNIEERRTLEPEMPIHDGENPFDGEKGEKAREALEEAKETAREDGKNVTDELQEKVAELKATYNGETAQEYFTEQELYDAGQDSAIAQNAQDIDNLFGEVARLDEKIDGVMAGVHAVNNARPFLSSEGETAVGVGIGYAGSSSAVAVGAAHAFSDQLSASMTLNVTTGSYSEVSGGAGVQYTF</sequence>
<evidence type="ECO:0000256" key="6">
    <source>
        <dbReference type="ARBA" id="ARBA00023136"/>
    </source>
</evidence>
<dbReference type="GO" id="GO:0009986">
    <property type="term" value="C:cell surface"/>
    <property type="evidence" value="ECO:0007669"/>
    <property type="project" value="UniProtKB-SubCell"/>
</dbReference>
<dbReference type="EMBL" id="JABAIK010000002">
    <property type="protein sequence ID" value="NLS11980.1"/>
    <property type="molecule type" value="Genomic_DNA"/>
</dbReference>
<dbReference type="Pfam" id="PF03895">
    <property type="entry name" value="YadA_anchor"/>
    <property type="match status" value="1"/>
</dbReference>
<keyword evidence="8" id="KW-0175">Coiled coil</keyword>
<keyword evidence="12" id="KW-1185">Reference proteome</keyword>
<keyword evidence="6" id="KW-0472">Membrane</keyword>
<feature type="compositionally biased region" description="Basic and acidic residues" evidence="9">
    <location>
        <begin position="1"/>
        <end position="13"/>
    </location>
</feature>
<evidence type="ECO:0000313" key="12">
    <source>
        <dbReference type="Proteomes" id="UP000535589"/>
    </source>
</evidence>
<evidence type="ECO:0000256" key="4">
    <source>
        <dbReference type="ARBA" id="ARBA00022692"/>
    </source>
</evidence>
<accession>A0A7X8YFX0</accession>
<evidence type="ECO:0000256" key="7">
    <source>
        <dbReference type="ARBA" id="ARBA00023237"/>
    </source>
</evidence>
<keyword evidence="7" id="KW-0998">Cell outer membrane</keyword>
<name>A0A7X8YFX0_9VIBR</name>
<reference evidence="11 12" key="1">
    <citation type="submission" date="2020-04" db="EMBL/GenBank/DDBJ databases">
        <title>Vibrio sp. SM6, a novel species isolated from seawater.</title>
        <authorList>
            <person name="Wang X."/>
        </authorList>
    </citation>
    <scope>NUCLEOTIDE SEQUENCE [LARGE SCALE GENOMIC DNA]</scope>
    <source>
        <strain evidence="11 12">SM6</strain>
    </source>
</reference>
<evidence type="ECO:0000256" key="8">
    <source>
        <dbReference type="SAM" id="Coils"/>
    </source>
</evidence>
<evidence type="ECO:0000259" key="10">
    <source>
        <dbReference type="Pfam" id="PF03895"/>
    </source>
</evidence>
<comment type="caution">
    <text evidence="11">The sequence shown here is derived from an EMBL/GenBank/DDBJ whole genome shotgun (WGS) entry which is preliminary data.</text>
</comment>
<dbReference type="Gene3D" id="3.30.1300.30">
    <property type="entry name" value="GSPII I/J protein-like"/>
    <property type="match status" value="1"/>
</dbReference>